<keyword evidence="5 8" id="KW-0812">Transmembrane</keyword>
<dbReference type="GO" id="GO:0005886">
    <property type="term" value="C:plasma membrane"/>
    <property type="evidence" value="ECO:0007669"/>
    <property type="project" value="UniProtKB-SubCell"/>
</dbReference>
<dbReference type="PANTHER" id="PTHR33908:SF11">
    <property type="entry name" value="MEMBRANE PROTEIN"/>
    <property type="match status" value="1"/>
</dbReference>
<evidence type="ECO:0000256" key="3">
    <source>
        <dbReference type="ARBA" id="ARBA00022676"/>
    </source>
</evidence>
<organism evidence="9">
    <name type="scientific">Collinsella aerofaciens</name>
    <dbReference type="NCBI Taxonomy" id="74426"/>
    <lineage>
        <taxon>Bacteria</taxon>
        <taxon>Bacillati</taxon>
        <taxon>Actinomycetota</taxon>
        <taxon>Coriobacteriia</taxon>
        <taxon>Coriobacteriales</taxon>
        <taxon>Coriobacteriaceae</taxon>
        <taxon>Collinsella</taxon>
    </lineage>
</organism>
<evidence type="ECO:0000256" key="4">
    <source>
        <dbReference type="ARBA" id="ARBA00022679"/>
    </source>
</evidence>
<keyword evidence="4" id="KW-0808">Transferase</keyword>
<accession>A0A6N3BG11</accession>
<evidence type="ECO:0000256" key="5">
    <source>
        <dbReference type="ARBA" id="ARBA00022692"/>
    </source>
</evidence>
<evidence type="ECO:0000256" key="2">
    <source>
        <dbReference type="ARBA" id="ARBA00022475"/>
    </source>
</evidence>
<dbReference type="GO" id="GO:0009103">
    <property type="term" value="P:lipopolysaccharide biosynthetic process"/>
    <property type="evidence" value="ECO:0007669"/>
    <property type="project" value="UniProtKB-ARBA"/>
</dbReference>
<dbReference type="PANTHER" id="PTHR33908">
    <property type="entry name" value="MANNOSYLTRANSFERASE YKCB-RELATED"/>
    <property type="match status" value="1"/>
</dbReference>
<reference evidence="9" key="1">
    <citation type="submission" date="2019-11" db="EMBL/GenBank/DDBJ databases">
        <authorList>
            <person name="Feng L."/>
        </authorList>
    </citation>
    <scope>NUCLEOTIDE SEQUENCE</scope>
    <source>
        <strain evidence="9">CaerofaciensLFYP39</strain>
    </source>
</reference>
<protein>
    <recommendedName>
        <fullName evidence="10">Glycosyltransferase RgtA/B/C/D-like domain-containing protein</fullName>
    </recommendedName>
</protein>
<evidence type="ECO:0000313" key="9">
    <source>
        <dbReference type="EMBL" id="VYU01548.1"/>
    </source>
</evidence>
<feature type="transmembrane region" description="Helical" evidence="8">
    <location>
        <begin position="27"/>
        <end position="49"/>
    </location>
</feature>
<proteinExistence type="predicted"/>
<evidence type="ECO:0008006" key="10">
    <source>
        <dbReference type="Google" id="ProtNLM"/>
    </source>
</evidence>
<feature type="transmembrane region" description="Helical" evidence="8">
    <location>
        <begin position="356"/>
        <end position="381"/>
    </location>
</feature>
<sequence>MRMDVPLYIFKHGCLPRGDDPEIINRFWGTSYGFSVYGSSLFAIPFMWASELFGYADITSLTFAARISNCVLAAINLVLIYVISKQLRFSKFASVLSVLLLGMLPQYAFLAAYFNSEQLEFLSTSCVIVACLNGKRNCWSYGSCVAVGLSLGLLALSYYFAYGAIIAAICFFYIDQALRLRAGNFSRREKMVELVFKPVVVFVSSMAVCGWFFIRNAILYNGDFIGMPTSSKTAEKFAVTELKPSNRNTLKSQGYPFWALFKQPFYGIYWPEWVYKSFIGVFGGMNIFIGETYYFLYSNFLLVGLLSGVVGALLICKSKQLSAFLVPPMLMVLIPVVLSIYYSWASDYQAQGRYVMAGFGILSLVTALGFDGLCAGVMVLMRKDSSIEIRHAIQEEIDGSQMMPIDELRIVYRRNKTVVLLQGLLVLFYIMLFGIIVTRVILPSCFGGLV</sequence>
<feature type="transmembrane region" description="Helical" evidence="8">
    <location>
        <begin position="323"/>
        <end position="344"/>
    </location>
</feature>
<gene>
    <name evidence="9" type="ORF">CALFYP39_01193</name>
</gene>
<dbReference type="EMBL" id="CACRTW010000020">
    <property type="protein sequence ID" value="VYU01548.1"/>
    <property type="molecule type" value="Genomic_DNA"/>
</dbReference>
<name>A0A6N3BG11_9ACTN</name>
<evidence type="ECO:0000256" key="1">
    <source>
        <dbReference type="ARBA" id="ARBA00004651"/>
    </source>
</evidence>
<feature type="transmembrane region" description="Helical" evidence="8">
    <location>
        <begin position="294"/>
        <end position="316"/>
    </location>
</feature>
<feature type="transmembrane region" description="Helical" evidence="8">
    <location>
        <begin position="156"/>
        <end position="174"/>
    </location>
</feature>
<keyword evidence="3" id="KW-0328">Glycosyltransferase</keyword>
<dbReference type="AlphaFoldDB" id="A0A6N3BG11"/>
<feature type="transmembrane region" description="Helical" evidence="8">
    <location>
        <begin position="95"/>
        <end position="114"/>
    </location>
</feature>
<dbReference type="GO" id="GO:0016763">
    <property type="term" value="F:pentosyltransferase activity"/>
    <property type="evidence" value="ECO:0007669"/>
    <property type="project" value="TreeGrafter"/>
</dbReference>
<evidence type="ECO:0000256" key="7">
    <source>
        <dbReference type="ARBA" id="ARBA00023136"/>
    </source>
</evidence>
<feature type="transmembrane region" description="Helical" evidence="8">
    <location>
        <begin position="61"/>
        <end position="83"/>
    </location>
</feature>
<feature type="transmembrane region" description="Helical" evidence="8">
    <location>
        <begin position="418"/>
        <end position="442"/>
    </location>
</feature>
<comment type="subcellular location">
    <subcellularLocation>
        <location evidence="1">Cell membrane</location>
        <topology evidence="1">Multi-pass membrane protein</topology>
    </subcellularLocation>
</comment>
<keyword evidence="7 8" id="KW-0472">Membrane</keyword>
<evidence type="ECO:0000256" key="8">
    <source>
        <dbReference type="SAM" id="Phobius"/>
    </source>
</evidence>
<keyword evidence="6 8" id="KW-1133">Transmembrane helix</keyword>
<dbReference type="InterPro" id="IPR050297">
    <property type="entry name" value="LipidA_mod_glycosyltrf_83"/>
</dbReference>
<evidence type="ECO:0000256" key="6">
    <source>
        <dbReference type="ARBA" id="ARBA00022989"/>
    </source>
</evidence>
<keyword evidence="2" id="KW-1003">Cell membrane</keyword>
<feature type="transmembrane region" description="Helical" evidence="8">
    <location>
        <begin position="194"/>
        <end position="214"/>
    </location>
</feature>